<name>A0A2D2ALB7_9PAPI</name>
<dbReference type="Proteomes" id="UP000290755">
    <property type="component" value="Segment"/>
</dbReference>
<sequence length="70" mass="8209">MCYLTMMRTIYIHILHGNLYIIKMMMGNGIKLKVEWIMMAYIIKQLIMLLSIILDFKMMPLGLAELDVGQ</sequence>
<proteinExistence type="predicted"/>
<protein>
    <submittedName>
        <fullName evidence="2">E4</fullName>
    </submittedName>
</protein>
<reference evidence="2" key="1">
    <citation type="journal article" date="2018" name="MSphere">
        <title>Metagenomic Discovery of 83 New Human Papillomavirus Types in Patients with Immunodeficiency.</title>
        <authorList>
            <person name="Pastrana D.V."/>
            <person name="Peretti A."/>
            <person name="Welch N.L."/>
            <person name="Borgogna C."/>
            <person name="Olivero C."/>
            <person name="Badolato R."/>
            <person name="Notarangelo L.D."/>
            <person name="Gariglio M."/>
            <person name="FitzGerald P.C."/>
            <person name="McIntosh C.E."/>
            <person name="Reeves J."/>
            <person name="Starrett G.J."/>
            <person name="Bliskovsky V."/>
            <person name="Velez D."/>
            <person name="Brownell I."/>
            <person name="Yarchoan R."/>
            <person name="Wyvill K.M."/>
            <person name="Uldrick T.S."/>
            <person name="Maldarelli F."/>
            <person name="Lisco A."/>
            <person name="Sereti I."/>
            <person name="Gonzalez C.M."/>
            <person name="Androphy E.J."/>
            <person name="McBride A.A."/>
            <person name="Van Doorslaer K."/>
            <person name="Garcia F."/>
            <person name="Dvoretzky I."/>
            <person name="Liu J.S."/>
            <person name="Han J."/>
            <person name="Murphy P.M."/>
            <person name="McDermott D.H."/>
            <person name="Buck C.B."/>
        </authorList>
    </citation>
    <scope>NUCLEOTIDE SEQUENCE</scope>
    <source>
        <strain evidence="2">Gamma07_w20c02c</strain>
    </source>
</reference>
<gene>
    <name evidence="2" type="primary">E4</name>
</gene>
<feature type="transmembrane region" description="Helical" evidence="1">
    <location>
        <begin position="34"/>
        <end position="54"/>
    </location>
</feature>
<organism evidence="2">
    <name type="scientific">Gammapapillomavirus 7</name>
    <dbReference type="NCBI Taxonomy" id="1175849"/>
    <lineage>
        <taxon>Viruses</taxon>
        <taxon>Monodnaviria</taxon>
        <taxon>Shotokuvirae</taxon>
        <taxon>Cossaviricota</taxon>
        <taxon>Papovaviricetes</taxon>
        <taxon>Zurhausenvirales</taxon>
        <taxon>Papillomaviridae</taxon>
        <taxon>Firstpapillomavirinae</taxon>
        <taxon>Gammapapillomavirus</taxon>
    </lineage>
</organism>
<keyword evidence="1" id="KW-1133">Transmembrane helix</keyword>
<evidence type="ECO:0000256" key="1">
    <source>
        <dbReference type="SAM" id="Phobius"/>
    </source>
</evidence>
<keyword evidence="1" id="KW-0472">Membrane</keyword>
<accession>A0A2D2ALB7</accession>
<keyword evidence="1" id="KW-0812">Transmembrane</keyword>
<dbReference type="EMBL" id="MF588702">
    <property type="protein sequence ID" value="ATQ38258.1"/>
    <property type="molecule type" value="Genomic_DNA"/>
</dbReference>
<evidence type="ECO:0000313" key="2">
    <source>
        <dbReference type="EMBL" id="ATQ38258.1"/>
    </source>
</evidence>